<evidence type="ECO:0000256" key="5">
    <source>
        <dbReference type="ARBA" id="ARBA00022630"/>
    </source>
</evidence>
<dbReference type="InterPro" id="IPR035904">
    <property type="entry name" value="Chorismate_synth_AroC_sf"/>
</dbReference>
<dbReference type="GO" id="GO:0005829">
    <property type="term" value="C:cytosol"/>
    <property type="evidence" value="ECO:0007669"/>
    <property type="project" value="TreeGrafter"/>
</dbReference>
<keyword evidence="7 11" id="KW-0274">FAD</keyword>
<dbReference type="CDD" id="cd07304">
    <property type="entry name" value="Chorismate_synthase"/>
    <property type="match status" value="1"/>
</dbReference>
<feature type="binding site" evidence="11">
    <location>
        <position position="310"/>
    </location>
    <ligand>
        <name>FMN</name>
        <dbReference type="ChEBI" id="CHEBI:58210"/>
    </ligand>
</feature>
<feature type="binding site" evidence="11">
    <location>
        <begin position="325"/>
        <end position="329"/>
    </location>
    <ligand>
        <name>FMN</name>
        <dbReference type="ChEBI" id="CHEBI:58210"/>
    </ligand>
</feature>
<evidence type="ECO:0000256" key="4">
    <source>
        <dbReference type="ARBA" id="ARBA00022605"/>
    </source>
</evidence>
<proteinExistence type="inferred from homology"/>
<dbReference type="EC" id="4.2.3.5" evidence="3 11"/>
<keyword evidence="10 11" id="KW-0456">Lyase</keyword>
<feature type="binding site" evidence="11">
    <location>
        <begin position="144"/>
        <end position="146"/>
    </location>
    <ligand>
        <name>FMN</name>
        <dbReference type="ChEBI" id="CHEBI:58210"/>
    </ligand>
</feature>
<dbReference type="FunFam" id="3.60.150.10:FF:000002">
    <property type="entry name" value="Chorismate synthase"/>
    <property type="match status" value="1"/>
</dbReference>
<accession>A0AAU7V580</accession>
<evidence type="ECO:0000256" key="2">
    <source>
        <dbReference type="ARBA" id="ARBA00008014"/>
    </source>
</evidence>
<organism evidence="12">
    <name type="scientific">Scrofimicrobium appendicitidis</name>
    <dbReference type="NCBI Taxonomy" id="3079930"/>
    <lineage>
        <taxon>Bacteria</taxon>
        <taxon>Bacillati</taxon>
        <taxon>Actinomycetota</taxon>
        <taxon>Actinomycetes</taxon>
        <taxon>Actinomycetales</taxon>
        <taxon>Actinomycetaceae</taxon>
        <taxon>Scrofimicrobium</taxon>
    </lineage>
</organism>
<evidence type="ECO:0000313" key="12">
    <source>
        <dbReference type="EMBL" id="XBW07163.1"/>
    </source>
</evidence>
<dbReference type="NCBIfam" id="NF003793">
    <property type="entry name" value="PRK05382.1"/>
    <property type="match status" value="1"/>
</dbReference>
<comment type="pathway">
    <text evidence="1 11">Metabolic intermediate biosynthesis; chorismate biosynthesis; chorismate from D-erythrose 4-phosphate and phosphoenolpyruvate: step 7/7.</text>
</comment>
<keyword evidence="4 11" id="KW-0028">Amino-acid biosynthesis</keyword>
<keyword evidence="9 11" id="KW-0057">Aromatic amino acid biosynthesis</keyword>
<name>A0AAU7V580_9ACTO</name>
<comment type="catalytic activity">
    <reaction evidence="11">
        <text>5-O-(1-carboxyvinyl)-3-phosphoshikimate = chorismate + phosphate</text>
        <dbReference type="Rhea" id="RHEA:21020"/>
        <dbReference type="ChEBI" id="CHEBI:29748"/>
        <dbReference type="ChEBI" id="CHEBI:43474"/>
        <dbReference type="ChEBI" id="CHEBI:57701"/>
        <dbReference type="EC" id="4.2.3.5"/>
    </reaction>
</comment>
<dbReference type="PIRSF" id="PIRSF001456">
    <property type="entry name" value="Chorismate_synth"/>
    <property type="match status" value="1"/>
</dbReference>
<evidence type="ECO:0000256" key="7">
    <source>
        <dbReference type="ARBA" id="ARBA00022827"/>
    </source>
</evidence>
<sequence>MLTWTTAGESHGPALVALIEGMLAGVPLTTQTIADELARRRLGYGRGARQKFEQDEVRILSGVRHGRTTGAPIAIEIGNSEWPKWETVMSADPVPPESLMVDAGRGDQREMARNRPLTRPRPGHADLAGMLSYHHSDARNILERASARETAARVALGACAKAYLAAVSQIQVVSNVVAVGPTRDESNRLPTPDEMGALDQSPVRNLDPAVARAFQQTIDRAKTEGDTVGGVAQVVAWNVPLGLGTHVNERDRLDARLAGALMSIQSVKAVEIGDGFVQAHQFGSAAHDEMVWDEDGQLARLSNHAGGLEGGTTNGQPLVVRAGFKPISTVPKGLRSVDLATGAATEPFHQRSDTCQIVPGAVIAEATVALQLARALDERVGGRFVEEARAHLAWYQEYLSEHLRAGEEA</sequence>
<gene>
    <name evidence="11 12" type="primary">aroC</name>
    <name evidence="12" type="ORF">SAC06_05760</name>
</gene>
<comment type="cofactor">
    <cofactor evidence="11">
        <name>FMNH2</name>
        <dbReference type="ChEBI" id="CHEBI:57618"/>
    </cofactor>
    <text evidence="11">Reduced FMN (FMNH(2)).</text>
</comment>
<dbReference type="RefSeq" id="WP_350257369.1">
    <property type="nucleotide sequence ID" value="NZ_CP138335.1"/>
</dbReference>
<dbReference type="GO" id="GO:0009423">
    <property type="term" value="P:chorismate biosynthetic process"/>
    <property type="evidence" value="ECO:0007669"/>
    <property type="project" value="UniProtKB-UniRule"/>
</dbReference>
<evidence type="ECO:0000256" key="11">
    <source>
        <dbReference type="HAMAP-Rule" id="MF_00300"/>
    </source>
</evidence>
<feature type="binding site" evidence="11">
    <location>
        <position position="351"/>
    </location>
    <ligand>
        <name>FMN</name>
        <dbReference type="ChEBI" id="CHEBI:58210"/>
    </ligand>
</feature>
<dbReference type="AlphaFoldDB" id="A0AAU7V580"/>
<dbReference type="EMBL" id="CP138335">
    <property type="protein sequence ID" value="XBW07163.1"/>
    <property type="molecule type" value="Genomic_DNA"/>
</dbReference>
<dbReference type="GO" id="GO:0009073">
    <property type="term" value="P:aromatic amino acid family biosynthetic process"/>
    <property type="evidence" value="ECO:0007669"/>
    <property type="project" value="UniProtKB-KW"/>
</dbReference>
<dbReference type="InterPro" id="IPR000453">
    <property type="entry name" value="Chorismate_synth"/>
</dbReference>
<feature type="binding site" evidence="11">
    <location>
        <position position="46"/>
    </location>
    <ligand>
        <name>NADP(+)</name>
        <dbReference type="ChEBI" id="CHEBI:58349"/>
    </ligand>
</feature>
<evidence type="ECO:0000256" key="9">
    <source>
        <dbReference type="ARBA" id="ARBA00023141"/>
    </source>
</evidence>
<keyword evidence="6 11" id="KW-0288">FMN</keyword>
<feature type="binding site" evidence="11">
    <location>
        <position position="40"/>
    </location>
    <ligand>
        <name>NADP(+)</name>
        <dbReference type="ChEBI" id="CHEBI:58349"/>
    </ligand>
</feature>
<evidence type="ECO:0000256" key="8">
    <source>
        <dbReference type="ARBA" id="ARBA00022857"/>
    </source>
</evidence>
<dbReference type="Gene3D" id="3.60.150.10">
    <property type="entry name" value="Chorismate synthase AroC"/>
    <property type="match status" value="1"/>
</dbReference>
<keyword evidence="5 11" id="KW-0285">Flavoprotein</keyword>
<evidence type="ECO:0000256" key="10">
    <source>
        <dbReference type="ARBA" id="ARBA00023239"/>
    </source>
</evidence>
<dbReference type="KEGG" id="sapp:SAC06_05760"/>
<protein>
    <recommendedName>
        <fullName evidence="3 11">Chorismate synthase</fullName>
        <shortName evidence="11">CS</shortName>
        <ecNumber evidence="3 11">4.2.3.5</ecNumber>
    </recommendedName>
    <alternativeName>
        <fullName evidence="11">5-enolpyruvylshikimate-3-phosphate phospholyase</fullName>
    </alternativeName>
</protein>
<evidence type="ECO:0000256" key="1">
    <source>
        <dbReference type="ARBA" id="ARBA00005044"/>
    </source>
</evidence>
<dbReference type="HAMAP" id="MF_00300">
    <property type="entry name" value="Chorismate_synth"/>
    <property type="match status" value="1"/>
</dbReference>
<evidence type="ECO:0000256" key="3">
    <source>
        <dbReference type="ARBA" id="ARBA00013036"/>
    </source>
</evidence>
<dbReference type="GO" id="GO:0008652">
    <property type="term" value="P:amino acid biosynthetic process"/>
    <property type="evidence" value="ECO:0007669"/>
    <property type="project" value="UniProtKB-KW"/>
</dbReference>
<dbReference type="Pfam" id="PF01264">
    <property type="entry name" value="Chorismate_synt"/>
    <property type="match status" value="1"/>
</dbReference>
<reference evidence="12" key="1">
    <citation type="submission" date="2023-11" db="EMBL/GenBank/DDBJ databases">
        <title>Scrofimicrobium hongkongense sp. nov., isolated from a patient with peritonitis.</title>
        <authorList>
            <person name="Lao H.Y."/>
            <person name="Wong A.Y.P."/>
            <person name="Ng T.L."/>
            <person name="Wong R.Y.L."/>
            <person name="Yau M.C.Y."/>
            <person name="Lam J.Y.W."/>
            <person name="Siu G.K.H."/>
        </authorList>
    </citation>
    <scope>NUCLEOTIDE SEQUENCE</scope>
    <source>
        <strain evidence="12">R131</strain>
    </source>
</reference>
<comment type="subunit">
    <text evidence="11">Homotetramer.</text>
</comment>
<dbReference type="NCBIfam" id="TIGR00033">
    <property type="entry name" value="aroC"/>
    <property type="match status" value="1"/>
</dbReference>
<dbReference type="GO" id="GO:0004107">
    <property type="term" value="F:chorismate synthase activity"/>
    <property type="evidence" value="ECO:0007669"/>
    <property type="project" value="UniProtKB-UniRule"/>
</dbReference>
<comment type="similarity">
    <text evidence="2 11">Belongs to the chorismate synthase family.</text>
</comment>
<dbReference type="SUPFAM" id="SSF103263">
    <property type="entry name" value="Chorismate synthase, AroC"/>
    <property type="match status" value="1"/>
</dbReference>
<comment type="function">
    <text evidence="11">Catalyzes the anti-1,4-elimination of the C-3 phosphate and the C-6 proR hydrogen from 5-enolpyruvylshikimate-3-phosphate (EPSP) to yield chorismate, which is the branch point compound that serves as the starting substrate for the three terminal pathways of aromatic amino acid biosynthesis. This reaction introduces a second double bond into the aromatic ring system.</text>
</comment>
<keyword evidence="8 11" id="KW-0521">NADP</keyword>
<dbReference type="PANTHER" id="PTHR21085">
    <property type="entry name" value="CHORISMATE SYNTHASE"/>
    <property type="match status" value="1"/>
</dbReference>
<dbReference type="PANTHER" id="PTHR21085:SF0">
    <property type="entry name" value="CHORISMATE SYNTHASE"/>
    <property type="match status" value="1"/>
</dbReference>
<evidence type="ECO:0000256" key="6">
    <source>
        <dbReference type="ARBA" id="ARBA00022643"/>
    </source>
</evidence>
<feature type="binding site" evidence="11">
    <location>
        <begin position="265"/>
        <end position="266"/>
    </location>
    <ligand>
        <name>FMN</name>
        <dbReference type="ChEBI" id="CHEBI:58210"/>
    </ligand>
</feature>
<dbReference type="GO" id="GO:0010181">
    <property type="term" value="F:FMN binding"/>
    <property type="evidence" value="ECO:0007669"/>
    <property type="project" value="TreeGrafter"/>
</dbReference>